<accession>A0ABS7A5J3</accession>
<evidence type="ECO:0000313" key="2">
    <source>
        <dbReference type="EMBL" id="MBW6397582.1"/>
    </source>
</evidence>
<reference evidence="2 3" key="1">
    <citation type="submission" date="2021-07" db="EMBL/GenBank/DDBJ databases">
        <authorList>
            <person name="So Y."/>
        </authorList>
    </citation>
    <scope>NUCLEOTIDE SEQUENCE [LARGE SCALE GENOMIC DNA]</scope>
    <source>
        <strain evidence="2 3">HJA6</strain>
    </source>
</reference>
<keyword evidence="1" id="KW-0812">Transmembrane</keyword>
<feature type="transmembrane region" description="Helical" evidence="1">
    <location>
        <begin position="7"/>
        <end position="25"/>
    </location>
</feature>
<dbReference type="RefSeq" id="WP_219762183.1">
    <property type="nucleotide sequence ID" value="NZ_JAHYBZ010000002.1"/>
</dbReference>
<gene>
    <name evidence="2" type="ORF">KPL78_06975</name>
</gene>
<sequence length="87" mass="9446">MTWFTGVVVYLLIWWMALFAILPFGTRPDAEGDPDAGGWRGAPVAANLGRKAIATTILAAVIWVGIWALVRSDWLSFRSGVFSLPGP</sequence>
<keyword evidence="1" id="KW-0472">Membrane</keyword>
<dbReference type="Proteomes" id="UP001196565">
    <property type="component" value="Unassembled WGS sequence"/>
</dbReference>
<evidence type="ECO:0000313" key="3">
    <source>
        <dbReference type="Proteomes" id="UP001196565"/>
    </source>
</evidence>
<dbReference type="EMBL" id="JAHYBZ010000002">
    <property type="protein sequence ID" value="MBW6397582.1"/>
    <property type="molecule type" value="Genomic_DNA"/>
</dbReference>
<evidence type="ECO:0000256" key="1">
    <source>
        <dbReference type="SAM" id="Phobius"/>
    </source>
</evidence>
<keyword evidence="1" id="KW-1133">Transmembrane helix</keyword>
<keyword evidence="3" id="KW-1185">Reference proteome</keyword>
<organism evidence="2 3">
    <name type="scientific">Roseomonas alba</name>
    <dbReference type="NCBI Taxonomy" id="2846776"/>
    <lineage>
        <taxon>Bacteria</taxon>
        <taxon>Pseudomonadati</taxon>
        <taxon>Pseudomonadota</taxon>
        <taxon>Alphaproteobacteria</taxon>
        <taxon>Acetobacterales</taxon>
        <taxon>Roseomonadaceae</taxon>
        <taxon>Roseomonas</taxon>
    </lineage>
</organism>
<dbReference type="Pfam" id="PF07330">
    <property type="entry name" value="DUF1467"/>
    <property type="match status" value="1"/>
</dbReference>
<name>A0ABS7A5J3_9PROT</name>
<protein>
    <submittedName>
        <fullName evidence="2">DUF1467 family protein</fullName>
    </submittedName>
</protein>
<dbReference type="InterPro" id="IPR009935">
    <property type="entry name" value="DUF1467"/>
</dbReference>
<comment type="caution">
    <text evidence="2">The sequence shown here is derived from an EMBL/GenBank/DDBJ whole genome shotgun (WGS) entry which is preliminary data.</text>
</comment>
<feature type="transmembrane region" description="Helical" evidence="1">
    <location>
        <begin position="52"/>
        <end position="70"/>
    </location>
</feature>
<proteinExistence type="predicted"/>